<keyword evidence="4" id="KW-1133">Transmembrane helix</keyword>
<evidence type="ECO:0000313" key="7">
    <source>
        <dbReference type="Proteomes" id="UP000694423"/>
    </source>
</evidence>
<keyword evidence="7" id="KW-1185">Reference proteome</keyword>
<name>A0A8C4JGU8_DRONO</name>
<dbReference type="Proteomes" id="UP000694423">
    <property type="component" value="Unplaced"/>
</dbReference>
<dbReference type="Ensembl" id="ENSDNVT00000010030.1">
    <property type="protein sequence ID" value="ENSDNVP00000008307.1"/>
    <property type="gene ID" value="ENSDNVG00000005914.1"/>
</dbReference>
<organism evidence="6 7">
    <name type="scientific">Dromaius novaehollandiae</name>
    <name type="common">Emu</name>
    <dbReference type="NCBI Taxonomy" id="8790"/>
    <lineage>
        <taxon>Eukaryota</taxon>
        <taxon>Metazoa</taxon>
        <taxon>Chordata</taxon>
        <taxon>Craniata</taxon>
        <taxon>Vertebrata</taxon>
        <taxon>Euteleostomi</taxon>
        <taxon>Archelosauria</taxon>
        <taxon>Archosauria</taxon>
        <taxon>Dinosauria</taxon>
        <taxon>Saurischia</taxon>
        <taxon>Theropoda</taxon>
        <taxon>Coelurosauria</taxon>
        <taxon>Aves</taxon>
        <taxon>Palaeognathae</taxon>
        <taxon>Casuariiformes</taxon>
        <taxon>Dromaiidae</taxon>
        <taxon>Dromaius</taxon>
    </lineage>
</organism>
<keyword evidence="2" id="KW-0479">Metal-binding</keyword>
<evidence type="ECO:0000259" key="5">
    <source>
        <dbReference type="Pfam" id="PF16212"/>
    </source>
</evidence>
<dbReference type="GO" id="GO:0140326">
    <property type="term" value="F:ATPase-coupled intramembrane lipid transporter activity"/>
    <property type="evidence" value="ECO:0007669"/>
    <property type="project" value="TreeGrafter"/>
</dbReference>
<keyword evidence="4" id="KW-0812">Transmembrane</keyword>
<feature type="transmembrane region" description="Helical" evidence="4">
    <location>
        <begin position="12"/>
        <end position="31"/>
    </location>
</feature>
<sequence>MIKSFFLIFTNVPRYHMLLIYFSTYSSLLYVGTKDGIMLPSKLLFHLLTLFYLQIVLDTSYWNTINHFSIWGSMAVCFVVLIAKHSNEIFGRVPSHFPFVGNVYNSLSQVNTWLLILLTTVASVIPQLVMRYLKHLWKSSPSIPHTKVWRLQRARRKQTSSRSIYAFSHQEDSEKLITSGRNMCSSNSLFSSGLLRTRHNSAGWTDNLQKRAAETEQF</sequence>
<evidence type="ECO:0000313" key="6">
    <source>
        <dbReference type="Ensembl" id="ENSDNVP00000008307.1"/>
    </source>
</evidence>
<feature type="domain" description="P-type ATPase C-terminal" evidence="5">
    <location>
        <begin position="15"/>
        <end position="138"/>
    </location>
</feature>
<reference evidence="6" key="2">
    <citation type="submission" date="2025-09" db="UniProtKB">
        <authorList>
            <consortium name="Ensembl"/>
        </authorList>
    </citation>
    <scope>IDENTIFICATION</scope>
</reference>
<keyword evidence="3" id="KW-0460">Magnesium</keyword>
<dbReference type="GO" id="GO:0005886">
    <property type="term" value="C:plasma membrane"/>
    <property type="evidence" value="ECO:0007669"/>
    <property type="project" value="TreeGrafter"/>
</dbReference>
<comment type="subcellular location">
    <subcellularLocation>
        <location evidence="1">Membrane</location>
        <topology evidence="1">Multi-pass membrane protein</topology>
    </subcellularLocation>
</comment>
<proteinExistence type="predicted"/>
<dbReference type="GO" id="GO:0046872">
    <property type="term" value="F:metal ion binding"/>
    <property type="evidence" value="ECO:0007669"/>
    <property type="project" value="UniProtKB-KW"/>
</dbReference>
<keyword evidence="4" id="KW-0472">Membrane</keyword>
<reference evidence="6" key="1">
    <citation type="submission" date="2025-08" db="UniProtKB">
        <authorList>
            <consortium name="Ensembl"/>
        </authorList>
    </citation>
    <scope>IDENTIFICATION</scope>
</reference>
<feature type="transmembrane region" description="Helical" evidence="4">
    <location>
        <begin position="43"/>
        <end position="61"/>
    </location>
</feature>
<dbReference type="PANTHER" id="PTHR24092">
    <property type="entry name" value="PROBABLE PHOSPHOLIPID-TRANSPORTING ATPASE"/>
    <property type="match status" value="1"/>
</dbReference>
<evidence type="ECO:0000256" key="1">
    <source>
        <dbReference type="ARBA" id="ARBA00004141"/>
    </source>
</evidence>
<evidence type="ECO:0000256" key="3">
    <source>
        <dbReference type="ARBA" id="ARBA00022842"/>
    </source>
</evidence>
<evidence type="ECO:0000256" key="2">
    <source>
        <dbReference type="ARBA" id="ARBA00022723"/>
    </source>
</evidence>
<dbReference type="InterPro" id="IPR032630">
    <property type="entry name" value="P_typ_ATPase_c"/>
</dbReference>
<accession>A0A8C4JGU8</accession>
<dbReference type="Pfam" id="PF16212">
    <property type="entry name" value="PhoLip_ATPase_C"/>
    <property type="match status" value="1"/>
</dbReference>
<feature type="transmembrane region" description="Helical" evidence="4">
    <location>
        <begin position="68"/>
        <end position="86"/>
    </location>
</feature>
<protein>
    <recommendedName>
        <fullName evidence="5">P-type ATPase C-terminal domain-containing protein</fullName>
    </recommendedName>
</protein>
<dbReference type="AlphaFoldDB" id="A0A8C4JGU8"/>
<feature type="transmembrane region" description="Helical" evidence="4">
    <location>
        <begin position="113"/>
        <end position="133"/>
    </location>
</feature>
<evidence type="ECO:0000256" key="4">
    <source>
        <dbReference type="SAM" id="Phobius"/>
    </source>
</evidence>
<dbReference type="GO" id="GO:0045332">
    <property type="term" value="P:phospholipid translocation"/>
    <property type="evidence" value="ECO:0007669"/>
    <property type="project" value="TreeGrafter"/>
</dbReference>